<dbReference type="SUPFAM" id="SSF51126">
    <property type="entry name" value="Pectin lyase-like"/>
    <property type="match status" value="1"/>
</dbReference>
<dbReference type="GO" id="GO:0005975">
    <property type="term" value="P:carbohydrate metabolic process"/>
    <property type="evidence" value="ECO:0007669"/>
    <property type="project" value="InterPro"/>
</dbReference>
<evidence type="ECO:0000256" key="1">
    <source>
        <dbReference type="ARBA" id="ARBA00008834"/>
    </source>
</evidence>
<evidence type="ECO:0000256" key="4">
    <source>
        <dbReference type="RuleBase" id="RU361169"/>
    </source>
</evidence>
<accession>A0A926KTC3</accession>
<dbReference type="SMART" id="SM00710">
    <property type="entry name" value="PbH1"/>
    <property type="match status" value="4"/>
</dbReference>
<gene>
    <name evidence="6" type="ORF">ICC18_27400</name>
</gene>
<dbReference type="InterPro" id="IPR024535">
    <property type="entry name" value="RHGA/B-epi-like_pectate_lyase"/>
</dbReference>
<dbReference type="RefSeq" id="WP_188177590.1">
    <property type="nucleotide sequence ID" value="NZ_JACVVD010000013.1"/>
</dbReference>
<sequence>MSLYNIASFGAVGDGITDNSEAIAAAIEACSDHGGGTVYIPAGTYITGRIALRSRITLELAAGALLLFHAEFDKYPPVPTRWSGYECYGYSPLIYGSGLSQITIKGQGIIDGQGGPWWQAYRELRQGGTVNSARTQEIASLNEALIRSVKSNIVEWPSQFLRPPLLQLIGCEQVTIEGVTLQNSPFWNTHLVYCSDVHLHGVKIKNPSDTPNGDGLDIDSCTNVRISDCFFDVGDDCLCIKSGIDEDGRRVGKPSEHIAITNCTMLRGHGGVVLGSEMAGGIRNVVISNCIFIGTDRGIRMKTNRARGGYIKNVSVSNIYMEDVFCPLTINSFYRYGVDESKPQISSPEAVPVSESTPVIEHVRISHVTAKQCRASAGFLYGLPEMPIRDVQLNHVHIEMTTDPDEKGDEPDMVREKLIMAGDGMLCKHVEGLELHHVRIETRQGPALRLEDVSEVEVDDLKMKRRHPETPVMSLARAEKVFLTGRQAVEEGYLRNSEMDAGIYNC</sequence>
<comment type="caution">
    <text evidence="6">The sequence shown here is derived from an EMBL/GenBank/DDBJ whole genome shotgun (WGS) entry which is preliminary data.</text>
</comment>
<dbReference type="GO" id="GO:0004650">
    <property type="term" value="F:polygalacturonase activity"/>
    <property type="evidence" value="ECO:0007669"/>
    <property type="project" value="InterPro"/>
</dbReference>
<dbReference type="InterPro" id="IPR006626">
    <property type="entry name" value="PbH1"/>
</dbReference>
<protein>
    <submittedName>
        <fullName evidence="6">Glycoside hydrolase family 28 protein</fullName>
    </submittedName>
</protein>
<organism evidence="6 7">
    <name type="scientific">Paenibacillus sedimenti</name>
    <dbReference type="NCBI Taxonomy" id="2770274"/>
    <lineage>
        <taxon>Bacteria</taxon>
        <taxon>Bacillati</taxon>
        <taxon>Bacillota</taxon>
        <taxon>Bacilli</taxon>
        <taxon>Bacillales</taxon>
        <taxon>Paenibacillaceae</taxon>
        <taxon>Paenibacillus</taxon>
    </lineage>
</organism>
<dbReference type="InterPro" id="IPR000743">
    <property type="entry name" value="Glyco_hydro_28"/>
</dbReference>
<dbReference type="AlphaFoldDB" id="A0A926KTC3"/>
<evidence type="ECO:0000259" key="5">
    <source>
        <dbReference type="Pfam" id="PF12708"/>
    </source>
</evidence>
<evidence type="ECO:0000313" key="6">
    <source>
        <dbReference type="EMBL" id="MBD0383807.1"/>
    </source>
</evidence>
<name>A0A926KTC3_9BACL</name>
<dbReference type="Pfam" id="PF00295">
    <property type="entry name" value="Glyco_hydro_28"/>
    <property type="match status" value="1"/>
</dbReference>
<dbReference type="Proteomes" id="UP000650466">
    <property type="component" value="Unassembled WGS sequence"/>
</dbReference>
<dbReference type="Gene3D" id="2.160.20.10">
    <property type="entry name" value="Single-stranded right-handed beta-helix, Pectin lyase-like"/>
    <property type="match status" value="1"/>
</dbReference>
<comment type="similarity">
    <text evidence="1 4">Belongs to the glycosyl hydrolase 28 family.</text>
</comment>
<keyword evidence="2 4" id="KW-0378">Hydrolase</keyword>
<dbReference type="InterPro" id="IPR051801">
    <property type="entry name" value="GH28_Enzymes"/>
</dbReference>
<dbReference type="InterPro" id="IPR012334">
    <property type="entry name" value="Pectin_lyas_fold"/>
</dbReference>
<dbReference type="Pfam" id="PF12708">
    <property type="entry name" value="Pect-lyase_RHGA_epim"/>
    <property type="match status" value="1"/>
</dbReference>
<evidence type="ECO:0000313" key="7">
    <source>
        <dbReference type="Proteomes" id="UP000650466"/>
    </source>
</evidence>
<dbReference type="EMBL" id="JACVVD010000013">
    <property type="protein sequence ID" value="MBD0383807.1"/>
    <property type="molecule type" value="Genomic_DNA"/>
</dbReference>
<proteinExistence type="inferred from homology"/>
<feature type="domain" description="Rhamnogalacturonase A/B/Epimerase-like pectate lyase" evidence="5">
    <location>
        <begin position="5"/>
        <end position="58"/>
    </location>
</feature>
<reference evidence="6" key="1">
    <citation type="submission" date="2020-09" db="EMBL/GenBank/DDBJ databases">
        <title>Draft Genome Sequence of Paenibacillus sp. WST5.</title>
        <authorList>
            <person name="Bao Z."/>
        </authorList>
    </citation>
    <scope>NUCLEOTIDE SEQUENCE</scope>
    <source>
        <strain evidence="6">WST5</strain>
    </source>
</reference>
<dbReference type="PANTHER" id="PTHR31339:SF9">
    <property type="entry name" value="PLASMIN AND FIBRONECTIN-BINDING PROTEIN A"/>
    <property type="match status" value="1"/>
</dbReference>
<dbReference type="PROSITE" id="PS00502">
    <property type="entry name" value="POLYGALACTURONASE"/>
    <property type="match status" value="1"/>
</dbReference>
<dbReference type="InterPro" id="IPR011050">
    <property type="entry name" value="Pectin_lyase_fold/virulence"/>
</dbReference>
<evidence type="ECO:0000256" key="3">
    <source>
        <dbReference type="ARBA" id="ARBA00023295"/>
    </source>
</evidence>
<keyword evidence="7" id="KW-1185">Reference proteome</keyword>
<keyword evidence="3 4" id="KW-0326">Glycosidase</keyword>
<evidence type="ECO:0000256" key="2">
    <source>
        <dbReference type="ARBA" id="ARBA00022801"/>
    </source>
</evidence>
<dbReference type="PANTHER" id="PTHR31339">
    <property type="entry name" value="PECTIN LYASE-RELATED"/>
    <property type="match status" value="1"/>
</dbReference>